<dbReference type="EMBL" id="JAGMVJ010000021">
    <property type="protein sequence ID" value="KAH7074146.1"/>
    <property type="molecule type" value="Genomic_DNA"/>
</dbReference>
<evidence type="ECO:0000313" key="3">
    <source>
        <dbReference type="Proteomes" id="UP000813461"/>
    </source>
</evidence>
<reference evidence="2" key="1">
    <citation type="journal article" date="2021" name="Nat. Commun.">
        <title>Genetic determinants of endophytism in the Arabidopsis root mycobiome.</title>
        <authorList>
            <person name="Mesny F."/>
            <person name="Miyauchi S."/>
            <person name="Thiergart T."/>
            <person name="Pickel B."/>
            <person name="Atanasova L."/>
            <person name="Karlsson M."/>
            <person name="Huettel B."/>
            <person name="Barry K.W."/>
            <person name="Haridas S."/>
            <person name="Chen C."/>
            <person name="Bauer D."/>
            <person name="Andreopoulos W."/>
            <person name="Pangilinan J."/>
            <person name="LaButti K."/>
            <person name="Riley R."/>
            <person name="Lipzen A."/>
            <person name="Clum A."/>
            <person name="Drula E."/>
            <person name="Henrissat B."/>
            <person name="Kohler A."/>
            <person name="Grigoriev I.V."/>
            <person name="Martin F.M."/>
            <person name="Hacquard S."/>
        </authorList>
    </citation>
    <scope>NUCLEOTIDE SEQUENCE</scope>
    <source>
        <strain evidence="2">MPI-SDFR-AT-0120</strain>
    </source>
</reference>
<dbReference type="OrthoDB" id="3758675at2759"/>
<dbReference type="SUPFAM" id="SSF51101">
    <property type="entry name" value="Mannose-binding lectins"/>
    <property type="match status" value="1"/>
</dbReference>
<keyword evidence="3" id="KW-1185">Reference proteome</keyword>
<feature type="chain" id="PRO_5035427592" evidence="1">
    <location>
        <begin position="20"/>
        <end position="384"/>
    </location>
</feature>
<dbReference type="AlphaFoldDB" id="A0A8K0QXV7"/>
<organism evidence="2 3">
    <name type="scientific">Paraphoma chrysanthemicola</name>
    <dbReference type="NCBI Taxonomy" id="798071"/>
    <lineage>
        <taxon>Eukaryota</taxon>
        <taxon>Fungi</taxon>
        <taxon>Dikarya</taxon>
        <taxon>Ascomycota</taxon>
        <taxon>Pezizomycotina</taxon>
        <taxon>Dothideomycetes</taxon>
        <taxon>Pleosporomycetidae</taxon>
        <taxon>Pleosporales</taxon>
        <taxon>Pleosporineae</taxon>
        <taxon>Phaeosphaeriaceae</taxon>
        <taxon>Paraphoma</taxon>
    </lineage>
</organism>
<evidence type="ECO:0000256" key="1">
    <source>
        <dbReference type="SAM" id="SignalP"/>
    </source>
</evidence>
<accession>A0A8K0QXV7</accession>
<dbReference type="Gene3D" id="2.100.10.30">
    <property type="entry name" value="Jacalin-like lectin domain"/>
    <property type="match status" value="1"/>
</dbReference>
<sequence length="384" mass="42695">MKPIALISIVAALASGVLSAATEFAWTGDCKRQGPVVVEPLTVGATEGIARCEARWSQALAVRSFSAYYDEGMKWIRGIEVAYEDGSRSEVLGNAVGKRHGIQWNSGDRIKTFTLWPDEKGASVSRILIETNNGQKLDVGASTGSRKGMTQPVGGGMLVGVRAFTSWKVDGLSPIFLTKISKVTVDNIKFDVDPIKFMNDKKNLKERTIGEVQKFAAGTAPMVFYMRGKNKYTETTRFVTDDRLIGLSTAEKDPITYKALYPRVIGRIPKDTSKPIWWQGWGEFKSWETESVNNDVAYEHQIEVSAGQTLYCKTFIYYGEFASPYTSTVKVYSGNQDFLNFSSKGSFRAYTESTVGVKCLDSSEVDKRDEEELSRRFKRGTLGR</sequence>
<gene>
    <name evidence="2" type="ORF">FB567DRAFT_597305</name>
</gene>
<proteinExistence type="predicted"/>
<dbReference type="Proteomes" id="UP000813461">
    <property type="component" value="Unassembled WGS sequence"/>
</dbReference>
<comment type="caution">
    <text evidence="2">The sequence shown here is derived from an EMBL/GenBank/DDBJ whole genome shotgun (WGS) entry which is preliminary data.</text>
</comment>
<name>A0A8K0QXV7_9PLEO</name>
<dbReference type="InterPro" id="IPR036404">
    <property type="entry name" value="Jacalin-like_lectin_dom_sf"/>
</dbReference>
<keyword evidence="1" id="KW-0732">Signal</keyword>
<feature type="signal peptide" evidence="1">
    <location>
        <begin position="1"/>
        <end position="19"/>
    </location>
</feature>
<evidence type="ECO:0000313" key="2">
    <source>
        <dbReference type="EMBL" id="KAH7074146.1"/>
    </source>
</evidence>
<protein>
    <submittedName>
        <fullName evidence="2">Uncharacterized protein</fullName>
    </submittedName>
</protein>